<evidence type="ECO:0000313" key="19">
    <source>
        <dbReference type="Proteomes" id="UP000886611"/>
    </source>
</evidence>
<dbReference type="SUPFAM" id="SSF57959">
    <property type="entry name" value="Leucine zipper domain"/>
    <property type="match status" value="1"/>
</dbReference>
<dbReference type="AlphaFoldDB" id="A0A8X7X9G9"/>
<keyword evidence="6" id="KW-0677">Repeat</keyword>
<dbReference type="GO" id="GO:0045604">
    <property type="term" value="P:regulation of epidermal cell differentiation"/>
    <property type="evidence" value="ECO:0007669"/>
    <property type="project" value="TreeGrafter"/>
</dbReference>
<evidence type="ECO:0000256" key="14">
    <source>
        <dbReference type="SAM" id="Coils"/>
    </source>
</evidence>
<keyword evidence="12" id="KW-0539">Nucleus</keyword>
<dbReference type="PROSITE" id="PS50157">
    <property type="entry name" value="ZINC_FINGER_C2H2_2"/>
    <property type="match status" value="3"/>
</dbReference>
<feature type="region of interest" description="Disordered" evidence="15">
    <location>
        <begin position="374"/>
        <end position="396"/>
    </location>
</feature>
<dbReference type="EMBL" id="JAATIS010003638">
    <property type="protein sequence ID" value="KAG2464673.1"/>
    <property type="molecule type" value="Genomic_DNA"/>
</dbReference>
<evidence type="ECO:0000256" key="6">
    <source>
        <dbReference type="ARBA" id="ARBA00022737"/>
    </source>
</evidence>
<organism evidence="18 19">
    <name type="scientific">Polypterus senegalus</name>
    <name type="common">Senegal bichir</name>
    <dbReference type="NCBI Taxonomy" id="55291"/>
    <lineage>
        <taxon>Eukaryota</taxon>
        <taxon>Metazoa</taxon>
        <taxon>Chordata</taxon>
        <taxon>Craniata</taxon>
        <taxon>Vertebrata</taxon>
        <taxon>Euteleostomi</taxon>
        <taxon>Actinopterygii</taxon>
        <taxon>Polypteriformes</taxon>
        <taxon>Polypteridae</taxon>
        <taxon>Polypterus</taxon>
    </lineage>
</organism>
<dbReference type="Gene3D" id="3.30.160.60">
    <property type="entry name" value="Classic Zinc Finger"/>
    <property type="match status" value="4"/>
</dbReference>
<dbReference type="InterPro" id="IPR004827">
    <property type="entry name" value="bZIP"/>
</dbReference>
<dbReference type="GO" id="GO:0000981">
    <property type="term" value="F:DNA-binding transcription factor activity, RNA polymerase II-specific"/>
    <property type="evidence" value="ECO:0007669"/>
    <property type="project" value="TreeGrafter"/>
</dbReference>
<feature type="non-terminal residue" evidence="18">
    <location>
        <position position="1"/>
    </location>
</feature>
<dbReference type="PROSITE" id="PS50217">
    <property type="entry name" value="BZIP"/>
    <property type="match status" value="1"/>
</dbReference>
<feature type="compositionally biased region" description="Basic and acidic residues" evidence="15">
    <location>
        <begin position="33"/>
        <end position="57"/>
    </location>
</feature>
<accession>A0A8X7X9G9</accession>
<feature type="compositionally biased region" description="Basic and acidic residues" evidence="15">
    <location>
        <begin position="374"/>
        <end position="386"/>
    </location>
</feature>
<dbReference type="GO" id="GO:0008270">
    <property type="term" value="F:zinc ion binding"/>
    <property type="evidence" value="ECO:0007669"/>
    <property type="project" value="UniProtKB-KW"/>
</dbReference>
<dbReference type="FunFam" id="3.30.160.60:FF:002343">
    <property type="entry name" value="Zinc finger protein 33A"/>
    <property type="match status" value="1"/>
</dbReference>
<dbReference type="CDD" id="cd14717">
    <property type="entry name" value="bZIP_Maf_small"/>
    <property type="match status" value="1"/>
</dbReference>
<name>A0A8X7X9G9_POLSE</name>
<keyword evidence="8" id="KW-0862">Zinc</keyword>
<dbReference type="InterPro" id="IPR004826">
    <property type="entry name" value="bZIP_Maf"/>
</dbReference>
<feature type="region of interest" description="Disordered" evidence="15">
    <location>
        <begin position="29"/>
        <end position="57"/>
    </location>
</feature>
<evidence type="ECO:0000256" key="3">
    <source>
        <dbReference type="ARBA" id="ARBA00008500"/>
    </source>
</evidence>
<keyword evidence="10" id="KW-0238">DNA-binding</keyword>
<comment type="similarity">
    <text evidence="2">Belongs to the krueppel C2H2-type zinc-finger protein family.</text>
</comment>
<dbReference type="SMART" id="SM00355">
    <property type="entry name" value="ZnF_C2H2"/>
    <property type="match status" value="3"/>
</dbReference>
<keyword evidence="4" id="KW-0678">Repressor</keyword>
<dbReference type="FunFam" id="3.30.160.60:FF:000213">
    <property type="entry name" value="Zinc finger protein 624"/>
    <property type="match status" value="1"/>
</dbReference>
<feature type="domain" description="C2H2-type" evidence="16">
    <location>
        <begin position="308"/>
        <end position="335"/>
    </location>
</feature>
<dbReference type="Pfam" id="PF03131">
    <property type="entry name" value="bZIP_Maf"/>
    <property type="match status" value="1"/>
</dbReference>
<comment type="similarity">
    <text evidence="3">Belongs to the bZIP family. Maf subfamily.</text>
</comment>
<dbReference type="InterPro" id="IPR046347">
    <property type="entry name" value="bZIP_sf"/>
</dbReference>
<proteinExistence type="inferred from homology"/>
<dbReference type="Proteomes" id="UP000886611">
    <property type="component" value="Unassembled WGS sequence"/>
</dbReference>
<evidence type="ECO:0000256" key="10">
    <source>
        <dbReference type="ARBA" id="ARBA00023125"/>
    </source>
</evidence>
<evidence type="ECO:0000256" key="2">
    <source>
        <dbReference type="ARBA" id="ARBA00006991"/>
    </source>
</evidence>
<evidence type="ECO:0000313" key="18">
    <source>
        <dbReference type="EMBL" id="KAG2464673.1"/>
    </source>
</evidence>
<keyword evidence="19" id="KW-1185">Reference proteome</keyword>
<feature type="non-terminal residue" evidence="18">
    <location>
        <position position="527"/>
    </location>
</feature>
<dbReference type="FunFam" id="1.20.5.170:FF:000011">
    <property type="entry name" value="Transcription factor MafG, putative"/>
    <property type="match status" value="1"/>
</dbReference>
<evidence type="ECO:0000256" key="7">
    <source>
        <dbReference type="ARBA" id="ARBA00022771"/>
    </source>
</evidence>
<dbReference type="InterPro" id="IPR008917">
    <property type="entry name" value="TF_DNA-bd_sf"/>
</dbReference>
<evidence type="ECO:0000256" key="13">
    <source>
        <dbReference type="PROSITE-ProRule" id="PRU00042"/>
    </source>
</evidence>
<dbReference type="GO" id="GO:0000978">
    <property type="term" value="F:RNA polymerase II cis-regulatory region sequence-specific DNA binding"/>
    <property type="evidence" value="ECO:0007669"/>
    <property type="project" value="TreeGrafter"/>
</dbReference>
<evidence type="ECO:0000256" key="1">
    <source>
        <dbReference type="ARBA" id="ARBA00004123"/>
    </source>
</evidence>
<evidence type="ECO:0000259" key="16">
    <source>
        <dbReference type="PROSITE" id="PS50157"/>
    </source>
</evidence>
<sequence length="527" mass="59901">MWLIMYSLDSDHTAALTKTFSKSCEVGAPVRLSPDRNGSRDKWPSSEWNRKDSKADSRVPTAEELVDRKLVFIKEEGQEQCSGDFNVELFGQQALHLKVEDPEQSTELVLKHSRPDQSLSRTHGEDAVSSASGVRDEEEREASSGLSFCQISLHNGARYNHQEHGNHSCLKSSQSGAPNVQGSFSLGFAPSLACTLGLEAGESQKRLFSAPHCVTEAVTSPKPTQNRAERTWPDCDEHGLMQNNAAPKKKIYNCPECGKGFRWKSKLREHQTMHFGEKPYFCAVCGKRFSYKRSIQRHQVLHTGEKCHPCPECGKLFTTKEYVQKHQITHTGEHPYPCTQCGRRFKTVVIALKELEGYNMTYFKHKHVRYWDSRSKQRKMTSDSRSSKALQVKSESGENVPILSDDQLMSLTVRELNHHLRGLSKEEVLRLKQRRRTLKNRGYAASCRVKRVSQKEALEQQKQELQHEVQRLSWENASMRQELDDLNARFEALQRFARSVAHGPVTPHKVNSTSVITIVKSGVQQNS</sequence>
<feature type="domain" description="C2H2-type" evidence="16">
    <location>
        <begin position="252"/>
        <end position="279"/>
    </location>
</feature>
<dbReference type="Pfam" id="PF00096">
    <property type="entry name" value="zf-C2H2"/>
    <property type="match status" value="3"/>
</dbReference>
<dbReference type="SUPFAM" id="SSF47454">
    <property type="entry name" value="A DNA-binding domain in eukaryotic transcription factors"/>
    <property type="match status" value="1"/>
</dbReference>
<protein>
    <submittedName>
        <fullName evidence="18">MAFK factor</fullName>
    </submittedName>
</protein>
<evidence type="ECO:0000256" key="11">
    <source>
        <dbReference type="ARBA" id="ARBA00023163"/>
    </source>
</evidence>
<feature type="coiled-coil region" evidence="14">
    <location>
        <begin position="448"/>
        <end position="496"/>
    </location>
</feature>
<keyword evidence="14" id="KW-0175">Coiled coil</keyword>
<evidence type="ECO:0000259" key="17">
    <source>
        <dbReference type="PROSITE" id="PS50217"/>
    </source>
</evidence>
<dbReference type="Gene3D" id="1.20.5.170">
    <property type="match status" value="1"/>
</dbReference>
<dbReference type="InterPro" id="IPR024874">
    <property type="entry name" value="Transcription_factor_Maf_fam"/>
</dbReference>
<feature type="domain" description="BZIP" evidence="17">
    <location>
        <begin position="430"/>
        <end position="493"/>
    </location>
</feature>
<keyword evidence="11" id="KW-0804">Transcription</keyword>
<keyword evidence="5" id="KW-0479">Metal-binding</keyword>
<feature type="region of interest" description="Disordered" evidence="15">
    <location>
        <begin position="106"/>
        <end position="139"/>
    </location>
</feature>
<keyword evidence="9" id="KW-0805">Transcription regulation</keyword>
<comment type="subcellular location">
    <subcellularLocation>
        <location evidence="1">Nucleus</location>
    </subcellularLocation>
</comment>
<evidence type="ECO:0000256" key="4">
    <source>
        <dbReference type="ARBA" id="ARBA00022491"/>
    </source>
</evidence>
<evidence type="ECO:0000256" key="8">
    <source>
        <dbReference type="ARBA" id="ARBA00022833"/>
    </source>
</evidence>
<keyword evidence="7 13" id="KW-0863">Zinc-finger</keyword>
<dbReference type="SMART" id="SM00338">
    <property type="entry name" value="BRLZ"/>
    <property type="match status" value="1"/>
</dbReference>
<dbReference type="InterPro" id="IPR013087">
    <property type="entry name" value="Znf_C2H2_type"/>
</dbReference>
<dbReference type="PANTHER" id="PTHR10129:SF25">
    <property type="entry name" value="TRANSCRIPTION FACTOR MAFF"/>
    <property type="match status" value="1"/>
</dbReference>
<feature type="domain" description="C2H2-type" evidence="16">
    <location>
        <begin position="280"/>
        <end position="307"/>
    </location>
</feature>
<dbReference type="FunFam" id="3.30.160.60:FF:000663">
    <property type="entry name" value="Zinc finger protein 45"/>
    <property type="match status" value="1"/>
</dbReference>
<dbReference type="InterPro" id="IPR036236">
    <property type="entry name" value="Znf_C2H2_sf"/>
</dbReference>
<evidence type="ECO:0000256" key="12">
    <source>
        <dbReference type="ARBA" id="ARBA00023242"/>
    </source>
</evidence>
<gene>
    <name evidence="18" type="primary">Mafk</name>
    <name evidence="18" type="ORF">GTO96_0002357</name>
</gene>
<evidence type="ECO:0000256" key="15">
    <source>
        <dbReference type="SAM" id="MobiDB-lite"/>
    </source>
</evidence>
<comment type="caution">
    <text evidence="18">The sequence shown here is derived from an EMBL/GenBank/DDBJ whole genome shotgun (WGS) entry which is preliminary data.</text>
</comment>
<dbReference type="PANTHER" id="PTHR10129">
    <property type="entry name" value="TRANSCRIPTION FACTOR MAF"/>
    <property type="match status" value="1"/>
</dbReference>
<dbReference type="SUPFAM" id="SSF57667">
    <property type="entry name" value="beta-beta-alpha zinc fingers"/>
    <property type="match status" value="2"/>
</dbReference>
<dbReference type="GO" id="GO:0005634">
    <property type="term" value="C:nucleus"/>
    <property type="evidence" value="ECO:0007669"/>
    <property type="project" value="UniProtKB-SubCell"/>
</dbReference>
<evidence type="ECO:0000256" key="5">
    <source>
        <dbReference type="ARBA" id="ARBA00022723"/>
    </source>
</evidence>
<reference evidence="18 19" key="1">
    <citation type="journal article" date="2021" name="Cell">
        <title>Tracing the genetic footprints of vertebrate landing in non-teleost ray-finned fishes.</title>
        <authorList>
            <person name="Bi X."/>
            <person name="Wang K."/>
            <person name="Yang L."/>
            <person name="Pan H."/>
            <person name="Jiang H."/>
            <person name="Wei Q."/>
            <person name="Fang M."/>
            <person name="Yu H."/>
            <person name="Zhu C."/>
            <person name="Cai Y."/>
            <person name="He Y."/>
            <person name="Gan X."/>
            <person name="Zeng H."/>
            <person name="Yu D."/>
            <person name="Zhu Y."/>
            <person name="Jiang H."/>
            <person name="Qiu Q."/>
            <person name="Yang H."/>
            <person name="Zhang Y.E."/>
            <person name="Wang W."/>
            <person name="Zhu M."/>
            <person name="He S."/>
            <person name="Zhang G."/>
        </authorList>
    </citation>
    <scope>NUCLEOTIDE SEQUENCE [LARGE SCALE GENOMIC DNA]</scope>
    <source>
        <strain evidence="18">Bchr_013</strain>
    </source>
</reference>
<dbReference type="PROSITE" id="PS00028">
    <property type="entry name" value="ZINC_FINGER_C2H2_1"/>
    <property type="match status" value="3"/>
</dbReference>
<evidence type="ECO:0000256" key="9">
    <source>
        <dbReference type="ARBA" id="ARBA00023015"/>
    </source>
</evidence>